<protein>
    <submittedName>
        <fullName evidence="3">Uncharacterized protein</fullName>
    </submittedName>
</protein>
<feature type="region of interest" description="Disordered" evidence="1">
    <location>
        <begin position="153"/>
        <end position="213"/>
    </location>
</feature>
<feature type="transmembrane region" description="Helical" evidence="2">
    <location>
        <begin position="91"/>
        <end position="113"/>
    </location>
</feature>
<sequence>KLAPGQSVEKLLDPPPPCFRRRPPPTLPCAAFEPISTFCKGSTLNNGFAETAPATMAVLHPFVVYDVTEDDWKWFLYTVKISASLSPLNRVAAGAVPMILGLGLLGIVVAPVIEHTIKKHKTGAVADLINHWNAYFFNPRHLNVVLARGAESFSGSSSKPPDMAKYTAGGASEAAFDSSSVDEGANKAERKAQNEESQRAHKAEKAERKKRKKLDHTWRLVVAYKT</sequence>
<proteinExistence type="predicted"/>
<keyword evidence="2" id="KW-0812">Transmembrane</keyword>
<reference evidence="3 4" key="1">
    <citation type="journal article" date="2012" name="Science">
        <title>The Paleozoic origin of enzymatic lignin decomposition reconstructed from 31 fungal genomes.</title>
        <authorList>
            <person name="Floudas D."/>
            <person name="Binder M."/>
            <person name="Riley R."/>
            <person name="Barry K."/>
            <person name="Blanchette R.A."/>
            <person name="Henrissat B."/>
            <person name="Martinez A.T."/>
            <person name="Otillar R."/>
            <person name="Spatafora J.W."/>
            <person name="Yadav J.S."/>
            <person name="Aerts A."/>
            <person name="Benoit I."/>
            <person name="Boyd A."/>
            <person name="Carlson A."/>
            <person name="Copeland A."/>
            <person name="Coutinho P.M."/>
            <person name="de Vries R.P."/>
            <person name="Ferreira P."/>
            <person name="Findley K."/>
            <person name="Foster B."/>
            <person name="Gaskell J."/>
            <person name="Glotzer D."/>
            <person name="Gorecki P."/>
            <person name="Heitman J."/>
            <person name="Hesse C."/>
            <person name="Hori C."/>
            <person name="Igarashi K."/>
            <person name="Jurgens J.A."/>
            <person name="Kallen N."/>
            <person name="Kersten P."/>
            <person name="Kohler A."/>
            <person name="Kuees U."/>
            <person name="Kumar T.K.A."/>
            <person name="Kuo A."/>
            <person name="LaButti K."/>
            <person name="Larrondo L.F."/>
            <person name="Lindquist E."/>
            <person name="Ling A."/>
            <person name="Lombard V."/>
            <person name="Lucas S."/>
            <person name="Lundell T."/>
            <person name="Martin R."/>
            <person name="McLaughlin D.J."/>
            <person name="Morgenstern I."/>
            <person name="Morin E."/>
            <person name="Murat C."/>
            <person name="Nagy L.G."/>
            <person name="Nolan M."/>
            <person name="Ohm R.A."/>
            <person name="Patyshakuliyeva A."/>
            <person name="Rokas A."/>
            <person name="Ruiz-Duenas F.J."/>
            <person name="Sabat G."/>
            <person name="Salamov A."/>
            <person name="Samejima M."/>
            <person name="Schmutz J."/>
            <person name="Slot J.C."/>
            <person name="St John F."/>
            <person name="Stenlid J."/>
            <person name="Sun H."/>
            <person name="Sun S."/>
            <person name="Syed K."/>
            <person name="Tsang A."/>
            <person name="Wiebenga A."/>
            <person name="Young D."/>
            <person name="Pisabarro A."/>
            <person name="Eastwood D.C."/>
            <person name="Martin F."/>
            <person name="Cullen D."/>
            <person name="Grigoriev I.V."/>
            <person name="Hibbett D.S."/>
        </authorList>
    </citation>
    <scope>NUCLEOTIDE SEQUENCE</scope>
    <source>
        <strain evidence="4">FP-58527</strain>
    </source>
</reference>
<organism evidence="3 4">
    <name type="scientific">Fomitopsis schrenkii</name>
    <name type="common">Brown rot fungus</name>
    <dbReference type="NCBI Taxonomy" id="2126942"/>
    <lineage>
        <taxon>Eukaryota</taxon>
        <taxon>Fungi</taxon>
        <taxon>Dikarya</taxon>
        <taxon>Basidiomycota</taxon>
        <taxon>Agaricomycotina</taxon>
        <taxon>Agaricomycetes</taxon>
        <taxon>Polyporales</taxon>
        <taxon>Fomitopsis</taxon>
    </lineage>
</organism>
<dbReference type="InterPro" id="IPR028018">
    <property type="entry name" value="DUF4646"/>
</dbReference>
<evidence type="ECO:0000313" key="3">
    <source>
        <dbReference type="EMBL" id="EPT05747.1"/>
    </source>
</evidence>
<gene>
    <name evidence="3" type="ORF">FOMPIDRAFT_1110792</name>
</gene>
<dbReference type="HOGENOM" id="CLU_048146_1_1_1"/>
<feature type="non-terminal residue" evidence="3">
    <location>
        <position position="1"/>
    </location>
</feature>
<dbReference type="eggNOG" id="ENOG502S4ZR">
    <property type="taxonomic scope" value="Eukaryota"/>
</dbReference>
<name>S8EKX9_FOMSC</name>
<evidence type="ECO:0000313" key="4">
    <source>
        <dbReference type="Proteomes" id="UP000015241"/>
    </source>
</evidence>
<feature type="compositionally biased region" description="Basic and acidic residues" evidence="1">
    <location>
        <begin position="184"/>
        <end position="207"/>
    </location>
</feature>
<dbReference type="InParanoid" id="S8EKX9"/>
<dbReference type="STRING" id="743788.S8EKX9"/>
<dbReference type="Pfam" id="PF15496">
    <property type="entry name" value="DUF4646"/>
    <property type="match status" value="1"/>
</dbReference>
<dbReference type="AlphaFoldDB" id="S8EKX9"/>
<dbReference type="EMBL" id="KE504123">
    <property type="protein sequence ID" value="EPT05747.1"/>
    <property type="molecule type" value="Genomic_DNA"/>
</dbReference>
<keyword evidence="2" id="KW-0472">Membrane</keyword>
<keyword evidence="4" id="KW-1185">Reference proteome</keyword>
<accession>S8EKX9</accession>
<evidence type="ECO:0000256" key="1">
    <source>
        <dbReference type="SAM" id="MobiDB-lite"/>
    </source>
</evidence>
<evidence type="ECO:0000256" key="2">
    <source>
        <dbReference type="SAM" id="Phobius"/>
    </source>
</evidence>
<dbReference type="Proteomes" id="UP000015241">
    <property type="component" value="Unassembled WGS sequence"/>
</dbReference>
<dbReference type="OrthoDB" id="5314275at2759"/>
<keyword evidence="2" id="KW-1133">Transmembrane helix</keyword>